<evidence type="ECO:0000313" key="1">
    <source>
        <dbReference type="EMBL" id="OGE10307.1"/>
    </source>
</evidence>
<organism evidence="1 2">
    <name type="scientific">Candidatus Curtissbacteria bacterium RIFCSPLOWO2_01_FULL_42_26</name>
    <dbReference type="NCBI Taxonomy" id="1797729"/>
    <lineage>
        <taxon>Bacteria</taxon>
        <taxon>Candidatus Curtissiibacteriota</taxon>
    </lineage>
</organism>
<name>A0A1F5I1M4_9BACT</name>
<dbReference type="STRING" id="1797729.A3A60_04680"/>
<reference evidence="1 2" key="1">
    <citation type="journal article" date="2016" name="Nat. Commun.">
        <title>Thousands of microbial genomes shed light on interconnected biogeochemical processes in an aquifer system.</title>
        <authorList>
            <person name="Anantharaman K."/>
            <person name="Brown C.T."/>
            <person name="Hug L.A."/>
            <person name="Sharon I."/>
            <person name="Castelle C.J."/>
            <person name="Probst A.J."/>
            <person name="Thomas B.C."/>
            <person name="Singh A."/>
            <person name="Wilkins M.J."/>
            <person name="Karaoz U."/>
            <person name="Brodie E.L."/>
            <person name="Williams K.H."/>
            <person name="Hubbard S.S."/>
            <person name="Banfield J.F."/>
        </authorList>
    </citation>
    <scope>NUCLEOTIDE SEQUENCE [LARGE SCALE GENOMIC DNA]</scope>
</reference>
<evidence type="ECO:0000313" key="2">
    <source>
        <dbReference type="Proteomes" id="UP000179227"/>
    </source>
</evidence>
<protein>
    <submittedName>
        <fullName evidence="1">Uncharacterized protein</fullName>
    </submittedName>
</protein>
<dbReference type="EMBL" id="MFBS01000011">
    <property type="protein sequence ID" value="OGE10307.1"/>
    <property type="molecule type" value="Genomic_DNA"/>
</dbReference>
<gene>
    <name evidence="1" type="ORF">A3A60_04680</name>
</gene>
<sequence length="59" mass="6922">MGKENREQNITAKKKLIFEEELTQVVMDSFLLEHPGVSERAVRLLVELRRKQANKGQER</sequence>
<dbReference type="AlphaFoldDB" id="A0A1F5I1M4"/>
<accession>A0A1F5I1M4</accession>
<proteinExistence type="predicted"/>
<comment type="caution">
    <text evidence="1">The sequence shown here is derived from an EMBL/GenBank/DDBJ whole genome shotgun (WGS) entry which is preliminary data.</text>
</comment>
<dbReference type="Proteomes" id="UP000179227">
    <property type="component" value="Unassembled WGS sequence"/>
</dbReference>